<dbReference type="STRING" id="52586.A0A0B1P0N5"/>
<evidence type="ECO:0000313" key="3">
    <source>
        <dbReference type="EMBL" id="KHJ30486.1"/>
    </source>
</evidence>
<dbReference type="Gene3D" id="1.20.5.370">
    <property type="match status" value="1"/>
</dbReference>
<feature type="compositionally biased region" description="Acidic residues" evidence="2">
    <location>
        <begin position="298"/>
        <end position="307"/>
    </location>
</feature>
<feature type="region of interest" description="Disordered" evidence="2">
    <location>
        <begin position="223"/>
        <end position="377"/>
    </location>
</feature>
<evidence type="ECO:0000256" key="2">
    <source>
        <dbReference type="SAM" id="MobiDB-lite"/>
    </source>
</evidence>
<feature type="compositionally biased region" description="Polar residues" evidence="2">
    <location>
        <begin position="243"/>
        <end position="253"/>
    </location>
</feature>
<dbReference type="OMA" id="IQLFDWS"/>
<dbReference type="InterPro" id="IPR014751">
    <property type="entry name" value="XRCC4-like_C"/>
</dbReference>
<name>A0A0B1P0N5_UNCNE</name>
<feature type="coiled-coil region" evidence="1">
    <location>
        <begin position="169"/>
        <end position="196"/>
    </location>
</feature>
<feature type="compositionally biased region" description="Acidic residues" evidence="2">
    <location>
        <begin position="364"/>
        <end position="377"/>
    </location>
</feature>
<accession>A0A0B1P0N5</accession>
<evidence type="ECO:0000313" key="4">
    <source>
        <dbReference type="Proteomes" id="UP000030854"/>
    </source>
</evidence>
<protein>
    <submittedName>
        <fullName evidence="3">Putative mitotic apparatus protein p62</fullName>
    </submittedName>
</protein>
<gene>
    <name evidence="3" type="ORF">EV44_g2966</name>
</gene>
<dbReference type="Proteomes" id="UP000030854">
    <property type="component" value="Unassembled WGS sequence"/>
</dbReference>
<organism evidence="3 4">
    <name type="scientific">Uncinula necator</name>
    <name type="common">Grape powdery mildew</name>
    <dbReference type="NCBI Taxonomy" id="52586"/>
    <lineage>
        <taxon>Eukaryota</taxon>
        <taxon>Fungi</taxon>
        <taxon>Dikarya</taxon>
        <taxon>Ascomycota</taxon>
        <taxon>Pezizomycotina</taxon>
        <taxon>Leotiomycetes</taxon>
        <taxon>Erysiphales</taxon>
        <taxon>Erysiphaceae</taxon>
        <taxon>Erysiphe</taxon>
    </lineage>
</organism>
<keyword evidence="4" id="KW-1185">Reference proteome</keyword>
<dbReference type="SUPFAM" id="SSF58022">
    <property type="entry name" value="XRCC4, C-terminal oligomerization domain"/>
    <property type="match status" value="1"/>
</dbReference>
<feature type="compositionally biased region" description="Polar residues" evidence="2">
    <location>
        <begin position="312"/>
        <end position="332"/>
    </location>
</feature>
<evidence type="ECO:0000256" key="1">
    <source>
        <dbReference type="SAM" id="Coils"/>
    </source>
</evidence>
<proteinExistence type="predicted"/>
<reference evidence="3 4" key="1">
    <citation type="journal article" date="2014" name="BMC Genomics">
        <title>Adaptive genomic structural variation in the grape powdery mildew pathogen, Erysiphe necator.</title>
        <authorList>
            <person name="Jones L."/>
            <person name="Riaz S."/>
            <person name="Morales-Cruz A."/>
            <person name="Amrine K.C."/>
            <person name="McGuire B."/>
            <person name="Gubler W.D."/>
            <person name="Walker M.A."/>
            <person name="Cantu D."/>
        </authorList>
    </citation>
    <scope>NUCLEOTIDE SEQUENCE [LARGE SCALE GENOMIC DNA]</scope>
    <source>
        <strain evidence="4">c</strain>
    </source>
</reference>
<dbReference type="EMBL" id="JNVN01004140">
    <property type="protein sequence ID" value="KHJ30486.1"/>
    <property type="molecule type" value="Genomic_DNA"/>
</dbReference>
<comment type="caution">
    <text evidence="3">The sequence shown here is derived from an EMBL/GenBank/DDBJ whole genome shotgun (WGS) entry which is preliminary data.</text>
</comment>
<sequence>MDGKNLIRIPCSSKDEHEFVLIHASYAPEKDYPLCLKLIGSEGENVYTTTIQNGENPSGITWRNYVPQPNQKLVNYILSSIFLNGYVDAIADASDVGKTLTEKFHAIANIKSDAIILTIHKKAENITEKIGDITLLSDELDISLFDWCNTIIQLRDKSQFELSVLRSVVAIKDNEIKKLKETLDQMIKLKGDHENELMEKFALLLNEKKIKIREQYRSLQLDSIGNSKPESRKKPVGPEQDKSNLLLSEQAFTSRRKRKVVQANSESEFESEAGSKNNLEDTTFDDFDKDSKVTSDATETETDDEEFLASVAQKNQDSGSISDMTQESSPATMTEEVILPPKRQLPFAKDTSATKSKMPKSAVDFEDVAEVDSDDEL</sequence>
<dbReference type="PANTHER" id="PTHR42067">
    <property type="entry name" value="YALI0C15378P"/>
    <property type="match status" value="1"/>
</dbReference>
<dbReference type="AlphaFoldDB" id="A0A0B1P0N5"/>
<dbReference type="HOGENOM" id="CLU_044616_0_0_1"/>
<dbReference type="OrthoDB" id="8064436at2759"/>
<keyword evidence="1" id="KW-0175">Coiled coil</keyword>
<dbReference type="PANTHER" id="PTHR42067:SF1">
    <property type="entry name" value="MITOTIC APPARATUS PROTEIN P62"/>
    <property type="match status" value="1"/>
</dbReference>